<evidence type="ECO:0000313" key="2">
    <source>
        <dbReference type="Proteomes" id="UP001214441"/>
    </source>
</evidence>
<dbReference type="EMBL" id="JANCPR020000033">
    <property type="protein sequence ID" value="MDJ1135906.1"/>
    <property type="molecule type" value="Genomic_DNA"/>
</dbReference>
<evidence type="ECO:0000313" key="1">
    <source>
        <dbReference type="EMBL" id="MDJ1135906.1"/>
    </source>
</evidence>
<keyword evidence="2" id="KW-1185">Reference proteome</keyword>
<reference evidence="1 2" key="1">
    <citation type="submission" date="2023-05" db="EMBL/GenBank/DDBJ databases">
        <title>Streptantibioticus silvisoli sp. nov., acidotolerant actinomycetes 1 from pine litter.</title>
        <authorList>
            <person name="Swiecimska M."/>
            <person name="Golinska P."/>
            <person name="Sangal V."/>
            <person name="Wachnowicz B."/>
            <person name="Goodfellow M."/>
        </authorList>
    </citation>
    <scope>NUCLEOTIDE SEQUENCE [LARGE SCALE GENOMIC DNA]</scope>
    <source>
        <strain evidence="1 2">DSM 42109</strain>
    </source>
</reference>
<organism evidence="1 2">
    <name type="scientific">Streptomyces iconiensis</name>
    <dbReference type="NCBI Taxonomy" id="1384038"/>
    <lineage>
        <taxon>Bacteria</taxon>
        <taxon>Bacillati</taxon>
        <taxon>Actinomycetota</taxon>
        <taxon>Actinomycetes</taxon>
        <taxon>Kitasatosporales</taxon>
        <taxon>Streptomycetaceae</taxon>
        <taxon>Streptomyces</taxon>
    </lineage>
</organism>
<dbReference type="RefSeq" id="WP_274044843.1">
    <property type="nucleotide sequence ID" value="NZ_JANCPR020000033.1"/>
</dbReference>
<gene>
    <name evidence="1" type="ORF">NMN56_028965</name>
</gene>
<dbReference type="Proteomes" id="UP001214441">
    <property type="component" value="Unassembled WGS sequence"/>
</dbReference>
<name>A0ABT7A3N7_9ACTN</name>
<comment type="caution">
    <text evidence="1">The sequence shown here is derived from an EMBL/GenBank/DDBJ whole genome shotgun (WGS) entry which is preliminary data.</text>
</comment>
<sequence>MFQWFAESGYQADIPTLRRLHPNTLPLEAFLRRRAKPADA</sequence>
<proteinExistence type="predicted"/>
<protein>
    <submittedName>
        <fullName evidence="1">Uncharacterized protein</fullName>
    </submittedName>
</protein>
<accession>A0ABT7A3N7</accession>